<organism evidence="9 10">
    <name type="scientific">Paenibacillus solisilvae</name>
    <dbReference type="NCBI Taxonomy" id="2486751"/>
    <lineage>
        <taxon>Bacteria</taxon>
        <taxon>Bacillati</taxon>
        <taxon>Bacillota</taxon>
        <taxon>Bacilli</taxon>
        <taxon>Bacillales</taxon>
        <taxon>Paenibacillaceae</taxon>
        <taxon>Paenibacillus</taxon>
    </lineage>
</organism>
<evidence type="ECO:0000256" key="1">
    <source>
        <dbReference type="ARBA" id="ARBA00004651"/>
    </source>
</evidence>
<feature type="transmembrane region" description="Helical" evidence="7">
    <location>
        <begin position="12"/>
        <end position="36"/>
    </location>
</feature>
<evidence type="ECO:0000256" key="7">
    <source>
        <dbReference type="RuleBase" id="RU363032"/>
    </source>
</evidence>
<dbReference type="InterPro" id="IPR035906">
    <property type="entry name" value="MetI-like_sf"/>
</dbReference>
<feature type="transmembrane region" description="Helical" evidence="7">
    <location>
        <begin position="258"/>
        <end position="278"/>
    </location>
</feature>
<dbReference type="Pfam" id="PF00528">
    <property type="entry name" value="BPD_transp_1"/>
    <property type="match status" value="1"/>
</dbReference>
<evidence type="ECO:0000313" key="10">
    <source>
        <dbReference type="Proteomes" id="UP001596047"/>
    </source>
</evidence>
<dbReference type="Gene3D" id="1.10.3720.10">
    <property type="entry name" value="MetI-like"/>
    <property type="match status" value="1"/>
</dbReference>
<evidence type="ECO:0000256" key="4">
    <source>
        <dbReference type="ARBA" id="ARBA00022692"/>
    </source>
</evidence>
<name>A0ABW0VVE4_9BACL</name>
<feature type="transmembrane region" description="Helical" evidence="7">
    <location>
        <begin position="184"/>
        <end position="206"/>
    </location>
</feature>
<evidence type="ECO:0000256" key="5">
    <source>
        <dbReference type="ARBA" id="ARBA00022989"/>
    </source>
</evidence>
<dbReference type="PROSITE" id="PS50928">
    <property type="entry name" value="ABC_TM1"/>
    <property type="match status" value="1"/>
</dbReference>
<dbReference type="RefSeq" id="WP_379187215.1">
    <property type="nucleotide sequence ID" value="NZ_JBHSOW010000022.1"/>
</dbReference>
<feature type="transmembrane region" description="Helical" evidence="7">
    <location>
        <begin position="142"/>
        <end position="163"/>
    </location>
</feature>
<feature type="transmembrane region" description="Helical" evidence="7">
    <location>
        <begin position="113"/>
        <end position="136"/>
    </location>
</feature>
<gene>
    <name evidence="9" type="ORF">ACFPYJ_06305</name>
</gene>
<keyword evidence="4 7" id="KW-0812">Transmembrane</keyword>
<evidence type="ECO:0000256" key="3">
    <source>
        <dbReference type="ARBA" id="ARBA00022475"/>
    </source>
</evidence>
<comment type="caution">
    <text evidence="9">The sequence shown here is derived from an EMBL/GenBank/DDBJ whole genome shotgun (WGS) entry which is preliminary data.</text>
</comment>
<comment type="subcellular location">
    <subcellularLocation>
        <location evidence="1 7">Cell membrane</location>
        <topology evidence="1 7">Multi-pass membrane protein</topology>
    </subcellularLocation>
</comment>
<evidence type="ECO:0000256" key="6">
    <source>
        <dbReference type="ARBA" id="ARBA00023136"/>
    </source>
</evidence>
<dbReference type="InterPro" id="IPR000515">
    <property type="entry name" value="MetI-like"/>
</dbReference>
<keyword evidence="10" id="KW-1185">Reference proteome</keyword>
<keyword evidence="5 7" id="KW-1133">Transmembrane helix</keyword>
<comment type="similarity">
    <text evidence="7">Belongs to the binding-protein-dependent transport system permease family.</text>
</comment>
<evidence type="ECO:0000259" key="8">
    <source>
        <dbReference type="PROSITE" id="PS50928"/>
    </source>
</evidence>
<reference evidence="10" key="1">
    <citation type="journal article" date="2019" name="Int. J. Syst. Evol. Microbiol.">
        <title>The Global Catalogue of Microorganisms (GCM) 10K type strain sequencing project: providing services to taxonomists for standard genome sequencing and annotation.</title>
        <authorList>
            <consortium name="The Broad Institute Genomics Platform"/>
            <consortium name="The Broad Institute Genome Sequencing Center for Infectious Disease"/>
            <person name="Wu L."/>
            <person name="Ma J."/>
        </authorList>
    </citation>
    <scope>NUCLEOTIDE SEQUENCE [LARGE SCALE GENOMIC DNA]</scope>
    <source>
        <strain evidence="10">CGMCC 1.3240</strain>
    </source>
</reference>
<evidence type="ECO:0000313" key="9">
    <source>
        <dbReference type="EMBL" id="MFC5648744.1"/>
    </source>
</evidence>
<sequence length="293" mass="33234">MNRRQRLGGSLFNMFNVTLLTLLMIATLYPLLYVLFASFSDPGRLYAHKGILFYPIEPTLAGYKLVFQNPNLAVGYKNTIYYVLLGTSISLLVTSMGAYVLSRKGLMWKQLMMLLIVITMFFGGGLIPSFLLVKSLGFLNTVWAIVLPGAISAWNLIVMRTFFQSIPEELIESAKIDGANDFYIYFRIVLPLSMAIVAVMGLFHAVGEWNSWFSAVIYLRDREMYSLQLFLREILIQNRLDNLVITSSDIDAMQAKRIIKYAVIIVSTVPILLVYPFLQKYFVKGVLIGSLKE</sequence>
<dbReference type="CDD" id="cd06261">
    <property type="entry name" value="TM_PBP2"/>
    <property type="match status" value="1"/>
</dbReference>
<dbReference type="EMBL" id="JBHSOW010000022">
    <property type="protein sequence ID" value="MFC5648744.1"/>
    <property type="molecule type" value="Genomic_DNA"/>
</dbReference>
<dbReference type="Proteomes" id="UP001596047">
    <property type="component" value="Unassembled WGS sequence"/>
</dbReference>
<keyword evidence="3" id="KW-1003">Cell membrane</keyword>
<evidence type="ECO:0000256" key="2">
    <source>
        <dbReference type="ARBA" id="ARBA00022448"/>
    </source>
</evidence>
<dbReference type="SUPFAM" id="SSF161098">
    <property type="entry name" value="MetI-like"/>
    <property type="match status" value="1"/>
</dbReference>
<feature type="transmembrane region" description="Helical" evidence="7">
    <location>
        <begin position="80"/>
        <end position="101"/>
    </location>
</feature>
<protein>
    <submittedName>
        <fullName evidence="9">Carbohydrate ABC transporter permease</fullName>
    </submittedName>
</protein>
<proteinExistence type="inferred from homology"/>
<dbReference type="PANTHER" id="PTHR43744">
    <property type="entry name" value="ABC TRANSPORTER PERMEASE PROTEIN MG189-RELATED-RELATED"/>
    <property type="match status" value="1"/>
</dbReference>
<feature type="domain" description="ABC transmembrane type-1" evidence="8">
    <location>
        <begin position="76"/>
        <end position="271"/>
    </location>
</feature>
<keyword evidence="6 7" id="KW-0472">Membrane</keyword>
<dbReference type="PANTHER" id="PTHR43744:SF9">
    <property type="entry name" value="POLYGALACTURONAN_RHAMNOGALACTURONAN TRANSPORT SYSTEM PERMEASE PROTEIN YTCP"/>
    <property type="match status" value="1"/>
</dbReference>
<keyword evidence="2 7" id="KW-0813">Transport</keyword>
<accession>A0ABW0VVE4</accession>